<gene>
    <name evidence="2" type="ORF">COA96_16625</name>
</gene>
<dbReference type="EMBL" id="NVVJ01000098">
    <property type="protein sequence ID" value="PCJ18629.1"/>
    <property type="molecule type" value="Genomic_DNA"/>
</dbReference>
<comment type="caution">
    <text evidence="2">The sequence shown here is derived from an EMBL/GenBank/DDBJ whole genome shotgun (WGS) entry which is preliminary data.</text>
</comment>
<protein>
    <submittedName>
        <fullName evidence="2">Uncharacterized protein</fullName>
    </submittedName>
</protein>
<feature type="signal peptide" evidence="1">
    <location>
        <begin position="1"/>
        <end position="25"/>
    </location>
</feature>
<feature type="non-terminal residue" evidence="2">
    <location>
        <position position="84"/>
    </location>
</feature>
<keyword evidence="1" id="KW-0732">Signal</keyword>
<sequence length="84" mass="9206">MQLKHIALSLLLPLAGITAGTNLIAAENIEPSLTADEIELSQWLDDQNENMLDLLERITNINSGSLNKAGVNEMAALFTRELQM</sequence>
<organism evidence="2 3">
    <name type="scientific">SAR86 cluster bacterium</name>
    <dbReference type="NCBI Taxonomy" id="2030880"/>
    <lineage>
        <taxon>Bacteria</taxon>
        <taxon>Pseudomonadati</taxon>
        <taxon>Pseudomonadota</taxon>
        <taxon>Gammaproteobacteria</taxon>
        <taxon>SAR86 cluster</taxon>
    </lineage>
</organism>
<dbReference type="Proteomes" id="UP000218327">
    <property type="component" value="Unassembled WGS sequence"/>
</dbReference>
<evidence type="ECO:0000313" key="3">
    <source>
        <dbReference type="Proteomes" id="UP000218327"/>
    </source>
</evidence>
<feature type="chain" id="PRO_5012020312" evidence="1">
    <location>
        <begin position="26"/>
        <end position="84"/>
    </location>
</feature>
<dbReference type="AlphaFoldDB" id="A0A2A5AHA5"/>
<accession>A0A2A5AHA5</accession>
<reference evidence="3" key="1">
    <citation type="submission" date="2017-08" db="EMBL/GenBank/DDBJ databases">
        <title>A dynamic microbial community with high functional redundancy inhabits the cold, oxic subseafloor aquifer.</title>
        <authorList>
            <person name="Tully B.J."/>
            <person name="Wheat C.G."/>
            <person name="Glazer B.T."/>
            <person name="Huber J.A."/>
        </authorList>
    </citation>
    <scope>NUCLEOTIDE SEQUENCE [LARGE SCALE GENOMIC DNA]</scope>
</reference>
<proteinExistence type="predicted"/>
<evidence type="ECO:0000256" key="1">
    <source>
        <dbReference type="SAM" id="SignalP"/>
    </source>
</evidence>
<name>A0A2A5AHA5_9GAMM</name>
<evidence type="ECO:0000313" key="2">
    <source>
        <dbReference type="EMBL" id="PCJ18629.1"/>
    </source>
</evidence>